<sequence length="131" mass="13987">MPCFRTGTRHSYSSTGNTGTRVRFINALFSSLQWASSQLGAQIQARYSWVNAGAVGYLGLSIKAKERAPEFQRHTPPETPSQGGAAAPTLTAAFPSQGGVFSPLRRFSADRGTDTKESEPVSWCASTTVAS</sequence>
<accession>A0A834ED03</accession>
<evidence type="ECO:0000256" key="1">
    <source>
        <dbReference type="SAM" id="MobiDB-lite"/>
    </source>
</evidence>
<dbReference type="EMBL" id="JABVXQ010000005">
    <property type="protein sequence ID" value="KAF6109867.1"/>
    <property type="molecule type" value="Genomic_DNA"/>
</dbReference>
<feature type="compositionally biased region" description="Basic and acidic residues" evidence="1">
    <location>
        <begin position="107"/>
        <end position="119"/>
    </location>
</feature>
<dbReference type="AlphaFoldDB" id="A0A834ED03"/>
<protein>
    <submittedName>
        <fullName evidence="2">Uncharacterized protein</fullName>
    </submittedName>
</protein>
<evidence type="ECO:0000313" key="2">
    <source>
        <dbReference type="EMBL" id="KAF6109867.1"/>
    </source>
</evidence>
<name>A0A834ED03_9CHIR</name>
<gene>
    <name evidence="2" type="ORF">HJG60_011058</name>
</gene>
<comment type="caution">
    <text evidence="2">The sequence shown here is derived from an EMBL/GenBank/DDBJ whole genome shotgun (WGS) entry which is preliminary data.</text>
</comment>
<reference evidence="2 3" key="1">
    <citation type="journal article" date="2020" name="Nature">
        <title>Six reference-quality genomes reveal evolution of bat adaptations.</title>
        <authorList>
            <person name="Jebb D."/>
            <person name="Huang Z."/>
            <person name="Pippel M."/>
            <person name="Hughes G.M."/>
            <person name="Lavrichenko K."/>
            <person name="Devanna P."/>
            <person name="Winkler S."/>
            <person name="Jermiin L.S."/>
            <person name="Skirmuntt E.C."/>
            <person name="Katzourakis A."/>
            <person name="Burkitt-Gray L."/>
            <person name="Ray D.A."/>
            <person name="Sullivan K.A.M."/>
            <person name="Roscito J.G."/>
            <person name="Kirilenko B.M."/>
            <person name="Davalos L.M."/>
            <person name="Corthals A.P."/>
            <person name="Power M.L."/>
            <person name="Jones G."/>
            <person name="Ransome R.D."/>
            <person name="Dechmann D.K.N."/>
            <person name="Locatelli A.G."/>
            <person name="Puechmaille S.J."/>
            <person name="Fedrigo O."/>
            <person name="Jarvis E.D."/>
            <person name="Hiller M."/>
            <person name="Vernes S.C."/>
            <person name="Myers E.W."/>
            <person name="Teeling E.C."/>
        </authorList>
    </citation>
    <scope>NUCLEOTIDE SEQUENCE [LARGE SCALE GENOMIC DNA]</scope>
    <source>
        <strain evidence="2">Bat1K_MPI-CBG_1</strain>
    </source>
</reference>
<dbReference type="Proteomes" id="UP000664940">
    <property type="component" value="Unassembled WGS sequence"/>
</dbReference>
<evidence type="ECO:0000313" key="3">
    <source>
        <dbReference type="Proteomes" id="UP000664940"/>
    </source>
</evidence>
<proteinExistence type="predicted"/>
<feature type="region of interest" description="Disordered" evidence="1">
    <location>
        <begin position="68"/>
        <end position="131"/>
    </location>
</feature>
<organism evidence="2 3">
    <name type="scientific">Phyllostomus discolor</name>
    <name type="common">pale spear-nosed bat</name>
    <dbReference type="NCBI Taxonomy" id="89673"/>
    <lineage>
        <taxon>Eukaryota</taxon>
        <taxon>Metazoa</taxon>
        <taxon>Chordata</taxon>
        <taxon>Craniata</taxon>
        <taxon>Vertebrata</taxon>
        <taxon>Euteleostomi</taxon>
        <taxon>Mammalia</taxon>
        <taxon>Eutheria</taxon>
        <taxon>Laurasiatheria</taxon>
        <taxon>Chiroptera</taxon>
        <taxon>Yangochiroptera</taxon>
        <taxon>Phyllostomidae</taxon>
        <taxon>Phyllostominae</taxon>
        <taxon>Phyllostomus</taxon>
    </lineage>
</organism>